<dbReference type="GO" id="GO:0016746">
    <property type="term" value="F:acyltransferase activity"/>
    <property type="evidence" value="ECO:0007669"/>
    <property type="project" value="InterPro"/>
</dbReference>
<dbReference type="Pfam" id="PF13723">
    <property type="entry name" value="Ketoacyl-synt_2"/>
    <property type="match status" value="1"/>
</dbReference>
<dbReference type="Proteomes" id="UP000298246">
    <property type="component" value="Unassembled WGS sequence"/>
</dbReference>
<proteinExistence type="predicted"/>
<sequence length="182" mass="19158">MAAEQAALTRESLPTDRRGIMLASMFTDAVTQQETWTDMINGKKISPIMFPQSVPSAIIGFLAKELNIHGPMTCLGGSRNGVKLALQQAADWLIDGDADAVAVTFCDVPSWRAQAWVEQFGGREGASFGGGVVTAVLEPAALAAGRGCEPLMTLEAFAAWMDGGAADGRDKPAYHGMASGLR</sequence>
<reference evidence="2 3" key="1">
    <citation type="submission" date="2017-03" db="EMBL/GenBank/DDBJ databases">
        <title>Isolation of Levoglucosan Utilizing Bacteria.</title>
        <authorList>
            <person name="Arya A.S."/>
        </authorList>
    </citation>
    <scope>NUCLEOTIDE SEQUENCE [LARGE SCALE GENOMIC DNA]</scope>
    <source>
        <strain evidence="2 3">MEC069</strain>
    </source>
</reference>
<dbReference type="InterPro" id="IPR014030">
    <property type="entry name" value="Ketoacyl_synth_N"/>
</dbReference>
<dbReference type="SUPFAM" id="SSF53901">
    <property type="entry name" value="Thiolase-like"/>
    <property type="match status" value="1"/>
</dbReference>
<keyword evidence="3" id="KW-1185">Reference proteome</keyword>
<protein>
    <recommendedName>
        <fullName evidence="1">Beta-ketoacyl synthase-like N-terminal domain-containing protein</fullName>
    </recommendedName>
</protein>
<dbReference type="InterPro" id="IPR016039">
    <property type="entry name" value="Thiolase-like"/>
</dbReference>
<organism evidence="2 3">
    <name type="scientific">Paenibacillus athensensis</name>
    <dbReference type="NCBI Taxonomy" id="1967502"/>
    <lineage>
        <taxon>Bacteria</taxon>
        <taxon>Bacillati</taxon>
        <taxon>Bacillota</taxon>
        <taxon>Bacilli</taxon>
        <taxon>Bacillales</taxon>
        <taxon>Paenibacillaceae</taxon>
        <taxon>Paenibacillus</taxon>
    </lineage>
</organism>
<gene>
    <name evidence="2" type="ORF">B5M42_07190</name>
</gene>
<comment type="caution">
    <text evidence="2">The sequence shown here is derived from an EMBL/GenBank/DDBJ whole genome shotgun (WGS) entry which is preliminary data.</text>
</comment>
<accession>A0A4Y8Q6T2</accession>
<dbReference type="Gene3D" id="3.40.47.10">
    <property type="match status" value="1"/>
</dbReference>
<evidence type="ECO:0000259" key="1">
    <source>
        <dbReference type="Pfam" id="PF13723"/>
    </source>
</evidence>
<evidence type="ECO:0000313" key="3">
    <source>
        <dbReference type="Proteomes" id="UP000298246"/>
    </source>
</evidence>
<feature type="domain" description="Beta-ketoacyl synthase-like N-terminal" evidence="1">
    <location>
        <begin position="27"/>
        <end position="109"/>
    </location>
</feature>
<evidence type="ECO:0000313" key="2">
    <source>
        <dbReference type="EMBL" id="TFE89383.1"/>
    </source>
</evidence>
<dbReference type="EMBL" id="MYFO01000007">
    <property type="protein sequence ID" value="TFE89383.1"/>
    <property type="molecule type" value="Genomic_DNA"/>
</dbReference>
<name>A0A4Y8Q6T2_9BACL</name>
<dbReference type="AlphaFoldDB" id="A0A4Y8Q6T2"/>